<dbReference type="GO" id="GO:0015074">
    <property type="term" value="P:DNA integration"/>
    <property type="evidence" value="ECO:0007669"/>
    <property type="project" value="UniProtKB-KW"/>
</dbReference>
<dbReference type="eggNOG" id="COG2452">
    <property type="taxonomic scope" value="Bacteria"/>
</dbReference>
<keyword evidence="1" id="KW-0229">DNA integration</keyword>
<keyword evidence="2" id="KW-0238">DNA-binding</keyword>
<dbReference type="Pfam" id="PF00239">
    <property type="entry name" value="Resolvase"/>
    <property type="match status" value="1"/>
</dbReference>
<name>K6WSN8_9ACTN</name>
<evidence type="ECO:0000256" key="3">
    <source>
        <dbReference type="ARBA" id="ARBA00023172"/>
    </source>
</evidence>
<dbReference type="AlphaFoldDB" id="K6WSN8"/>
<dbReference type="Gene3D" id="3.40.50.1390">
    <property type="entry name" value="Resolvase, N-terminal catalytic domain"/>
    <property type="match status" value="1"/>
</dbReference>
<reference evidence="6 7" key="1">
    <citation type="submission" date="2012-08" db="EMBL/GenBank/DDBJ databases">
        <title>Whole genome shotgun sequence of Gordonia rhizosphera NBRC 16068.</title>
        <authorList>
            <person name="Takarada H."/>
            <person name="Isaki S."/>
            <person name="Hosoyama A."/>
            <person name="Tsuchikane K."/>
            <person name="Katsumata H."/>
            <person name="Baba S."/>
            <person name="Ohji S."/>
            <person name="Yamazaki S."/>
            <person name="Fujita N."/>
        </authorList>
    </citation>
    <scope>NUCLEOTIDE SEQUENCE [LARGE SCALE GENOMIC DNA]</scope>
    <source>
        <strain evidence="6 7">NBRC 16068</strain>
    </source>
</reference>
<proteinExistence type="predicted"/>
<dbReference type="EMBL" id="BAHC01000066">
    <property type="protein sequence ID" value="GAB89579.1"/>
    <property type="molecule type" value="Genomic_DNA"/>
</dbReference>
<dbReference type="STRING" id="1108045.GORHZ_066_00030"/>
<dbReference type="SUPFAM" id="SSF53041">
    <property type="entry name" value="Resolvase-like"/>
    <property type="match status" value="1"/>
</dbReference>
<evidence type="ECO:0000313" key="6">
    <source>
        <dbReference type="EMBL" id="GAB89579.1"/>
    </source>
</evidence>
<dbReference type="Proteomes" id="UP000008363">
    <property type="component" value="Unassembled WGS sequence"/>
</dbReference>
<keyword evidence="3" id="KW-0233">DNA recombination</keyword>
<dbReference type="InterPro" id="IPR006119">
    <property type="entry name" value="Resolv_N"/>
</dbReference>
<dbReference type="PROSITE" id="PS51736">
    <property type="entry name" value="RECOMBINASES_3"/>
    <property type="match status" value="1"/>
</dbReference>
<accession>K6WSN8</accession>
<dbReference type="GO" id="GO:0000150">
    <property type="term" value="F:DNA strand exchange activity"/>
    <property type="evidence" value="ECO:0007669"/>
    <property type="project" value="InterPro"/>
</dbReference>
<evidence type="ECO:0000256" key="1">
    <source>
        <dbReference type="ARBA" id="ARBA00022908"/>
    </source>
</evidence>
<comment type="caution">
    <text evidence="6">The sequence shown here is derived from an EMBL/GenBank/DDBJ whole genome shotgun (WGS) entry which is preliminary data.</text>
</comment>
<sequence>MVDVGEVSPAGRVVVYARVSSGDQRSDLDRQVARLTEWATANGHVVGEVVCEVGSGVSGKHPRIRRVCDT</sequence>
<organism evidence="6 7">
    <name type="scientific">Gordonia rhizosphera NBRC 16068</name>
    <dbReference type="NCBI Taxonomy" id="1108045"/>
    <lineage>
        <taxon>Bacteria</taxon>
        <taxon>Bacillati</taxon>
        <taxon>Actinomycetota</taxon>
        <taxon>Actinomycetes</taxon>
        <taxon>Mycobacteriales</taxon>
        <taxon>Gordoniaceae</taxon>
        <taxon>Gordonia</taxon>
    </lineage>
</organism>
<dbReference type="GO" id="GO:0003677">
    <property type="term" value="F:DNA binding"/>
    <property type="evidence" value="ECO:0007669"/>
    <property type="project" value="UniProtKB-KW"/>
</dbReference>
<keyword evidence="7" id="KW-1185">Reference proteome</keyword>
<evidence type="ECO:0000256" key="4">
    <source>
        <dbReference type="PROSITE-ProRule" id="PRU10137"/>
    </source>
</evidence>
<dbReference type="InterPro" id="IPR006118">
    <property type="entry name" value="Recombinase_CS"/>
</dbReference>
<protein>
    <submittedName>
        <fullName evidence="6">Putative resolvase</fullName>
    </submittedName>
</protein>
<evidence type="ECO:0000256" key="2">
    <source>
        <dbReference type="ARBA" id="ARBA00023125"/>
    </source>
</evidence>
<gene>
    <name evidence="6" type="ORF">GORHZ_066_00030</name>
</gene>
<feature type="domain" description="Resolvase/invertase-type recombinase catalytic" evidence="5">
    <location>
        <begin position="12"/>
        <end position="70"/>
    </location>
</feature>
<dbReference type="InterPro" id="IPR036162">
    <property type="entry name" value="Resolvase-like_N_sf"/>
</dbReference>
<feature type="active site" description="O-(5'-phospho-DNA)-serine intermediate" evidence="4">
    <location>
        <position position="20"/>
    </location>
</feature>
<evidence type="ECO:0000313" key="7">
    <source>
        <dbReference type="Proteomes" id="UP000008363"/>
    </source>
</evidence>
<evidence type="ECO:0000259" key="5">
    <source>
        <dbReference type="PROSITE" id="PS51736"/>
    </source>
</evidence>
<dbReference type="PROSITE" id="PS00397">
    <property type="entry name" value="RECOMBINASES_1"/>
    <property type="match status" value="1"/>
</dbReference>